<name>A0A9W8EFG3_9FUNG</name>
<proteinExistence type="predicted"/>
<feature type="region of interest" description="Disordered" evidence="1">
    <location>
        <begin position="183"/>
        <end position="206"/>
    </location>
</feature>
<comment type="caution">
    <text evidence="2">The sequence shown here is derived from an EMBL/GenBank/DDBJ whole genome shotgun (WGS) entry which is preliminary data.</text>
</comment>
<accession>A0A9W8EFG3</accession>
<protein>
    <submittedName>
        <fullName evidence="2">Uncharacterized protein</fullName>
    </submittedName>
</protein>
<evidence type="ECO:0000256" key="1">
    <source>
        <dbReference type="SAM" id="MobiDB-lite"/>
    </source>
</evidence>
<sequence length="339" mass="37119">MPSDNYPLAQSLPTVSFSSSLLSSNIEPRPDSVLDGLSCAPQQQNQKMPLLYSKNDWSLESTSAYQKCVAALNELLFATNAQVDEEMQALVRHYVNGQTASQFMPVFDGIVDQAFEDFSMAAQSILAVADQASARYSLGSADSRRTHEHYDVCGSLSGNLTGSMESLLTEIVSSYMGLAATSTPTRQHKDTARSPNTKCALADGPDPISPGSLERMLRSFNINVVKYSKEQLRLFATTGLAKYVTSQVLLSTGIENDLIDKLDEAAEELSHTMDQVDMLDSVSSEPTQASSNGDVEDIATLRLRAAQYRDNVDRIQLEARDAGYTRRIFESIMAEIQAQ</sequence>
<dbReference type="OrthoDB" id="5557105at2759"/>
<organism evidence="2 3">
    <name type="scientific">Coemansia thaxteri</name>
    <dbReference type="NCBI Taxonomy" id="2663907"/>
    <lineage>
        <taxon>Eukaryota</taxon>
        <taxon>Fungi</taxon>
        <taxon>Fungi incertae sedis</taxon>
        <taxon>Zoopagomycota</taxon>
        <taxon>Kickxellomycotina</taxon>
        <taxon>Kickxellomycetes</taxon>
        <taxon>Kickxellales</taxon>
        <taxon>Kickxellaceae</taxon>
        <taxon>Coemansia</taxon>
    </lineage>
</organism>
<gene>
    <name evidence="2" type="ORF">H4R26_002985</name>
</gene>
<dbReference type="EMBL" id="JANBQF010000211">
    <property type="protein sequence ID" value="KAJ2003574.1"/>
    <property type="molecule type" value="Genomic_DNA"/>
</dbReference>
<dbReference type="AlphaFoldDB" id="A0A9W8EFG3"/>
<dbReference type="Proteomes" id="UP001150907">
    <property type="component" value="Unassembled WGS sequence"/>
</dbReference>
<evidence type="ECO:0000313" key="2">
    <source>
        <dbReference type="EMBL" id="KAJ2003574.1"/>
    </source>
</evidence>
<evidence type="ECO:0000313" key="3">
    <source>
        <dbReference type="Proteomes" id="UP001150907"/>
    </source>
</evidence>
<reference evidence="2" key="1">
    <citation type="submission" date="2022-07" db="EMBL/GenBank/DDBJ databases">
        <title>Phylogenomic reconstructions and comparative analyses of Kickxellomycotina fungi.</title>
        <authorList>
            <person name="Reynolds N.K."/>
            <person name="Stajich J.E."/>
            <person name="Barry K."/>
            <person name="Grigoriev I.V."/>
            <person name="Crous P."/>
            <person name="Smith M.E."/>
        </authorList>
    </citation>
    <scope>NUCLEOTIDE SEQUENCE</scope>
    <source>
        <strain evidence="2">IMI 214461</strain>
    </source>
</reference>
<keyword evidence="3" id="KW-1185">Reference proteome</keyword>